<keyword evidence="3" id="KW-1185">Reference proteome</keyword>
<feature type="region of interest" description="Disordered" evidence="1">
    <location>
        <begin position="72"/>
        <end position="95"/>
    </location>
</feature>
<sequence>MLLVSLSAHGQPALGQEGARASAEAMAKAQNMLMPAAGAATAGRALNAGPTAMQNGNVQAAMRTEPDAAWRLSPQERAILRDQVKQASSSGRGGR</sequence>
<evidence type="ECO:0000313" key="2">
    <source>
        <dbReference type="EMBL" id="ARU05683.1"/>
    </source>
</evidence>
<reference evidence="2 3" key="1">
    <citation type="submission" date="2017-05" db="EMBL/GenBank/DDBJ databases">
        <authorList>
            <person name="Song R."/>
            <person name="Chenine A.L."/>
            <person name="Ruprecht R.M."/>
        </authorList>
    </citation>
    <scope>NUCLEOTIDE SEQUENCE [LARGE SCALE GENOMIC DNA]</scope>
    <source>
        <strain evidence="2 3">DSM 26136</strain>
    </source>
</reference>
<name>A0A1Y0EPX9_9BURK</name>
<gene>
    <name evidence="2" type="ORF">CCO03_14200</name>
</gene>
<accession>A0A1Y0EPX9</accession>
<organism evidence="2 3">
    <name type="scientific">Comamonas serinivorans</name>
    <dbReference type="NCBI Taxonomy" id="1082851"/>
    <lineage>
        <taxon>Bacteria</taxon>
        <taxon>Pseudomonadati</taxon>
        <taxon>Pseudomonadota</taxon>
        <taxon>Betaproteobacteria</taxon>
        <taxon>Burkholderiales</taxon>
        <taxon>Comamonadaceae</taxon>
        <taxon>Comamonas</taxon>
    </lineage>
</organism>
<dbReference type="EMBL" id="CP021455">
    <property type="protein sequence ID" value="ARU05683.1"/>
    <property type="molecule type" value="Genomic_DNA"/>
</dbReference>
<proteinExistence type="predicted"/>
<protein>
    <submittedName>
        <fullName evidence="2">Uncharacterized protein</fullName>
    </submittedName>
</protein>
<feature type="compositionally biased region" description="Polar residues" evidence="1">
    <location>
        <begin position="85"/>
        <end position="95"/>
    </location>
</feature>
<dbReference type="Proteomes" id="UP000196138">
    <property type="component" value="Chromosome"/>
</dbReference>
<evidence type="ECO:0000256" key="1">
    <source>
        <dbReference type="SAM" id="MobiDB-lite"/>
    </source>
</evidence>
<evidence type="ECO:0000313" key="3">
    <source>
        <dbReference type="Proteomes" id="UP000196138"/>
    </source>
</evidence>
<dbReference type="KEGG" id="cser:CCO03_14200"/>
<dbReference type="AlphaFoldDB" id="A0A1Y0EPX9"/>